<dbReference type="EMBL" id="JAHDVG010000472">
    <property type="protein sequence ID" value="KAH1179416.1"/>
    <property type="molecule type" value="Genomic_DNA"/>
</dbReference>
<protein>
    <submittedName>
        <fullName evidence="2">Uncharacterized protein</fullName>
    </submittedName>
</protein>
<evidence type="ECO:0000313" key="3">
    <source>
        <dbReference type="Proteomes" id="UP000827986"/>
    </source>
</evidence>
<gene>
    <name evidence="2" type="ORF">KIL84_021999</name>
</gene>
<accession>A0A9D4B3T9</accession>
<name>A0A9D4B3T9_9SAUR</name>
<keyword evidence="1" id="KW-0812">Transmembrane</keyword>
<evidence type="ECO:0000313" key="2">
    <source>
        <dbReference type="EMBL" id="KAH1179416.1"/>
    </source>
</evidence>
<dbReference type="Proteomes" id="UP000827986">
    <property type="component" value="Unassembled WGS sequence"/>
</dbReference>
<comment type="caution">
    <text evidence="2">The sequence shown here is derived from an EMBL/GenBank/DDBJ whole genome shotgun (WGS) entry which is preliminary data.</text>
</comment>
<dbReference type="AlphaFoldDB" id="A0A9D4B3T9"/>
<organism evidence="2 3">
    <name type="scientific">Mauremys mutica</name>
    <name type="common">yellowpond turtle</name>
    <dbReference type="NCBI Taxonomy" id="74926"/>
    <lineage>
        <taxon>Eukaryota</taxon>
        <taxon>Metazoa</taxon>
        <taxon>Chordata</taxon>
        <taxon>Craniata</taxon>
        <taxon>Vertebrata</taxon>
        <taxon>Euteleostomi</taxon>
        <taxon>Archelosauria</taxon>
        <taxon>Testudinata</taxon>
        <taxon>Testudines</taxon>
        <taxon>Cryptodira</taxon>
        <taxon>Durocryptodira</taxon>
        <taxon>Testudinoidea</taxon>
        <taxon>Geoemydidae</taxon>
        <taxon>Geoemydinae</taxon>
        <taxon>Mauremys</taxon>
    </lineage>
</organism>
<sequence length="109" mass="12439">METLMIRNGIKRLLCCIQIDASHSTRRRYQTENKKNARSAFVLVHRLFGVCFLRVFTSALLHFFKGSLFIFFMSSEGAGMPTSQFAFGGEEKVPIEAQIKNLSQIIFLT</sequence>
<proteinExistence type="predicted"/>
<keyword evidence="3" id="KW-1185">Reference proteome</keyword>
<feature type="transmembrane region" description="Helical" evidence="1">
    <location>
        <begin position="43"/>
        <end position="64"/>
    </location>
</feature>
<keyword evidence="1" id="KW-0472">Membrane</keyword>
<keyword evidence="1" id="KW-1133">Transmembrane helix</keyword>
<evidence type="ECO:0000256" key="1">
    <source>
        <dbReference type="SAM" id="Phobius"/>
    </source>
</evidence>
<reference evidence="2" key="1">
    <citation type="submission" date="2021-09" db="EMBL/GenBank/DDBJ databases">
        <title>The genome of Mauremys mutica provides insights into the evolution of semi-aquatic lifestyle.</title>
        <authorList>
            <person name="Gong S."/>
            <person name="Gao Y."/>
        </authorList>
    </citation>
    <scope>NUCLEOTIDE SEQUENCE</scope>
    <source>
        <strain evidence="2">MM-2020</strain>
        <tissue evidence="2">Muscle</tissue>
    </source>
</reference>